<dbReference type="RefSeq" id="WP_141288243.1">
    <property type="nucleotide sequence ID" value="NZ_BAAAEW010000003.1"/>
</dbReference>
<feature type="domain" description="Polysaccharide chain length determinant N-terminal" evidence="7">
    <location>
        <begin position="3"/>
        <end position="90"/>
    </location>
</feature>
<proteinExistence type="predicted"/>
<evidence type="ECO:0008006" key="11">
    <source>
        <dbReference type="Google" id="ProtNLM"/>
    </source>
</evidence>
<keyword evidence="4 6" id="KW-1133">Transmembrane helix</keyword>
<name>A0ABN1JIS1_9BURK</name>
<keyword evidence="5 6" id="KW-0472">Membrane</keyword>
<dbReference type="InterPro" id="IPR032807">
    <property type="entry name" value="GNVR"/>
</dbReference>
<gene>
    <name evidence="9" type="ORF">GCM10009107_02490</name>
</gene>
<evidence type="ECO:0000256" key="3">
    <source>
        <dbReference type="ARBA" id="ARBA00022692"/>
    </source>
</evidence>
<dbReference type="InterPro" id="IPR003856">
    <property type="entry name" value="LPS_length_determ_N"/>
</dbReference>
<evidence type="ECO:0000256" key="6">
    <source>
        <dbReference type="SAM" id="Phobius"/>
    </source>
</evidence>
<evidence type="ECO:0000256" key="1">
    <source>
        <dbReference type="ARBA" id="ARBA00004651"/>
    </source>
</evidence>
<dbReference type="Pfam" id="PF02706">
    <property type="entry name" value="Wzz"/>
    <property type="match status" value="1"/>
</dbReference>
<evidence type="ECO:0000256" key="4">
    <source>
        <dbReference type="ARBA" id="ARBA00022989"/>
    </source>
</evidence>
<dbReference type="PANTHER" id="PTHR32309:SF13">
    <property type="entry name" value="FERRIC ENTEROBACTIN TRANSPORT PROTEIN FEPE"/>
    <property type="match status" value="1"/>
</dbReference>
<keyword evidence="2" id="KW-1003">Cell membrane</keyword>
<dbReference type="InterPro" id="IPR050445">
    <property type="entry name" value="Bact_polysacc_biosynth/exp"/>
</dbReference>
<dbReference type="EMBL" id="BAAAEW010000003">
    <property type="protein sequence ID" value="GAA0740654.1"/>
    <property type="molecule type" value="Genomic_DNA"/>
</dbReference>
<feature type="domain" description="Tyrosine-protein kinase G-rich" evidence="8">
    <location>
        <begin position="350"/>
        <end position="420"/>
    </location>
</feature>
<keyword evidence="10" id="KW-1185">Reference proteome</keyword>
<evidence type="ECO:0000256" key="2">
    <source>
        <dbReference type="ARBA" id="ARBA00022475"/>
    </source>
</evidence>
<dbReference type="InterPro" id="IPR017468">
    <property type="entry name" value="Chain_len_reg_EpsF"/>
</dbReference>
<protein>
    <recommendedName>
        <fullName evidence="11">Chain length determinant protein EpsF</fullName>
    </recommendedName>
</protein>
<accession>A0ABN1JIS1</accession>
<evidence type="ECO:0000313" key="10">
    <source>
        <dbReference type="Proteomes" id="UP001500279"/>
    </source>
</evidence>
<dbReference type="Pfam" id="PF13807">
    <property type="entry name" value="GNVR"/>
    <property type="match status" value="1"/>
</dbReference>
<dbReference type="NCBIfam" id="TIGR03017">
    <property type="entry name" value="EpsF"/>
    <property type="match status" value="1"/>
</dbReference>
<reference evidence="9 10" key="1">
    <citation type="journal article" date="2019" name="Int. J. Syst. Evol. Microbiol.">
        <title>The Global Catalogue of Microorganisms (GCM) 10K type strain sequencing project: providing services to taxonomists for standard genome sequencing and annotation.</title>
        <authorList>
            <consortium name="The Broad Institute Genomics Platform"/>
            <consortium name="The Broad Institute Genome Sequencing Center for Infectious Disease"/>
            <person name="Wu L."/>
            <person name="Ma J."/>
        </authorList>
    </citation>
    <scope>NUCLEOTIDE SEQUENCE [LARGE SCALE GENOMIC DNA]</scope>
    <source>
        <strain evidence="9 10">JCM 15503</strain>
    </source>
</reference>
<dbReference type="PANTHER" id="PTHR32309">
    <property type="entry name" value="TYROSINE-PROTEIN KINASE"/>
    <property type="match status" value="1"/>
</dbReference>
<dbReference type="Proteomes" id="UP001500279">
    <property type="component" value="Unassembled WGS sequence"/>
</dbReference>
<evidence type="ECO:0000259" key="8">
    <source>
        <dbReference type="Pfam" id="PF13807"/>
    </source>
</evidence>
<evidence type="ECO:0000259" key="7">
    <source>
        <dbReference type="Pfam" id="PF02706"/>
    </source>
</evidence>
<evidence type="ECO:0000313" key="9">
    <source>
        <dbReference type="EMBL" id="GAA0740654.1"/>
    </source>
</evidence>
<evidence type="ECO:0000256" key="5">
    <source>
        <dbReference type="ARBA" id="ARBA00023136"/>
    </source>
</evidence>
<comment type="caution">
    <text evidence="9">The sequence shown here is derived from an EMBL/GenBank/DDBJ whole genome shotgun (WGS) entry which is preliminary data.</text>
</comment>
<feature type="transmembrane region" description="Helical" evidence="6">
    <location>
        <begin position="400"/>
        <end position="421"/>
    </location>
</feature>
<organism evidence="9 10">
    <name type="scientific">Ideonella azotifigens</name>
    <dbReference type="NCBI Taxonomy" id="513160"/>
    <lineage>
        <taxon>Bacteria</taxon>
        <taxon>Pseudomonadati</taxon>
        <taxon>Pseudomonadota</taxon>
        <taxon>Betaproteobacteria</taxon>
        <taxon>Burkholderiales</taxon>
        <taxon>Sphaerotilaceae</taxon>
        <taxon>Ideonella</taxon>
    </lineage>
</organism>
<sequence length="474" mass="51372">MTLSLPQFIAVLQGRWKLALAVLATTVLLAMAVTLLMTKKYTASASVVMDVKPDPLTGMVAGGGVNATLMATQVDIVESDRVTRRVIQNLKLDQNPALRAAWLSATNGVGTVEDWLARVLAVSLDVRPSRESNVMFVSYEAADPDFAATMANAYVQAYMQTTLELRVDPARQYSDFFDQRSKDARNTLEAAQAKLSAFQREHGVIGSDERIDVETMRLNELSSQLVTLQALSSESQSRQAQVRGGHSDQLAETLTNPVVSSLKLDLGRAEGNLKELGMRLGANHPQVQQAQTQVAELRNRLASEMARASGSVGVSASINAARLGDLRTQLDQQRTKLLSLKQVRDSMGVLQRDVDNAQRVYDLLAGRQSQTALETHVQQSNVNPLSPAVVPASASSPKRLLNLVASVFAGLFFAALAALVAELRDRRVRGPGDLVQALGLPMLGVLPTPRNPKLNAQQLKQRVVTGRALTPARR</sequence>
<comment type="subcellular location">
    <subcellularLocation>
        <location evidence="1">Cell membrane</location>
        <topology evidence="1">Multi-pass membrane protein</topology>
    </subcellularLocation>
</comment>
<keyword evidence="3 6" id="KW-0812">Transmembrane</keyword>